<feature type="chain" id="PRO_5015200543" description="Ribophorin II" evidence="14">
    <location>
        <begin position="23"/>
        <end position="948"/>
    </location>
</feature>
<dbReference type="OrthoDB" id="432292at2759"/>
<feature type="domain" description="Ribophorin II third" evidence="15">
    <location>
        <begin position="704"/>
        <end position="804"/>
    </location>
</feature>
<organism evidence="17 18">
    <name type="scientific">Micractinium conductrix</name>
    <dbReference type="NCBI Taxonomy" id="554055"/>
    <lineage>
        <taxon>Eukaryota</taxon>
        <taxon>Viridiplantae</taxon>
        <taxon>Chlorophyta</taxon>
        <taxon>core chlorophytes</taxon>
        <taxon>Trebouxiophyceae</taxon>
        <taxon>Chlorellales</taxon>
        <taxon>Chlorellaceae</taxon>
        <taxon>Chlorella clade</taxon>
        <taxon>Micractinium</taxon>
    </lineage>
</organism>
<evidence type="ECO:0000256" key="14">
    <source>
        <dbReference type="SAM" id="SignalP"/>
    </source>
</evidence>
<keyword evidence="7" id="KW-0256">Endoplasmic reticulum</keyword>
<gene>
    <name evidence="17" type="ORF">C2E20_7080</name>
</gene>
<keyword evidence="5 13" id="KW-0812">Transmembrane</keyword>
<feature type="region of interest" description="Disordered" evidence="12">
    <location>
        <begin position="24"/>
        <end position="162"/>
    </location>
</feature>
<comment type="similarity">
    <text evidence="4">Belongs to the SWP1 family.</text>
</comment>
<evidence type="ECO:0000256" key="13">
    <source>
        <dbReference type="SAM" id="Phobius"/>
    </source>
</evidence>
<keyword evidence="18" id="KW-1185">Reference proteome</keyword>
<dbReference type="EMBL" id="LHPF02000027">
    <property type="protein sequence ID" value="PSC69378.1"/>
    <property type="molecule type" value="Genomic_DNA"/>
</dbReference>
<comment type="subcellular location">
    <subcellularLocation>
        <location evidence="2">Endoplasmic reticulum membrane</location>
        <topology evidence="2">Multi-pass membrane protein</topology>
    </subcellularLocation>
</comment>
<feature type="transmembrane region" description="Helical" evidence="13">
    <location>
        <begin position="916"/>
        <end position="936"/>
    </location>
</feature>
<feature type="transmembrane region" description="Helical" evidence="13">
    <location>
        <begin position="844"/>
        <end position="870"/>
    </location>
</feature>
<feature type="domain" description="Ribophorin II C-terminal" evidence="16">
    <location>
        <begin position="838"/>
        <end position="936"/>
    </location>
</feature>
<dbReference type="Pfam" id="PF25147">
    <property type="entry name" value="Ribophorin_II_C"/>
    <property type="match status" value="1"/>
</dbReference>
<feature type="compositionally biased region" description="Low complexity" evidence="12">
    <location>
        <begin position="24"/>
        <end position="35"/>
    </location>
</feature>
<comment type="pathway">
    <text evidence="3">Protein modification; protein glycosylation.</text>
</comment>
<evidence type="ECO:0000256" key="10">
    <source>
        <dbReference type="ARBA" id="ARBA00030078"/>
    </source>
</evidence>
<feature type="transmembrane region" description="Helical" evidence="13">
    <location>
        <begin position="513"/>
        <end position="536"/>
    </location>
</feature>
<keyword evidence="6 14" id="KW-0732">Signal</keyword>
<feature type="signal peptide" evidence="14">
    <location>
        <begin position="1"/>
        <end position="22"/>
    </location>
</feature>
<dbReference type="STRING" id="554055.A0A2P6V5L6"/>
<dbReference type="Pfam" id="PF23860">
    <property type="entry name" value="Ribophorin_II_3rd"/>
    <property type="match status" value="1"/>
</dbReference>
<evidence type="ECO:0000313" key="17">
    <source>
        <dbReference type="EMBL" id="PSC69378.1"/>
    </source>
</evidence>
<feature type="compositionally biased region" description="Basic and acidic residues" evidence="12">
    <location>
        <begin position="562"/>
        <end position="584"/>
    </location>
</feature>
<comment type="function">
    <text evidence="1">Subunit of the oligosaccharyl transferase (OST) complex that catalyzes the initial transfer of a defined glycan (Glc(3)Man(9)GlcNAc(2) in eukaryotes) from the lipid carrier dolichol-pyrophosphate to an asparagine residue within an Asn-X-Ser/Thr consensus motif in nascent polypeptide chains, the first step in protein N-glycosylation. N-glycosylation occurs cotranslationally and the complex associates with the Sec61 complex at the channel-forming translocon complex that mediates protein translocation across the endoplasmic reticulum (ER). All subunits are required for a maximal enzyme activity.</text>
</comment>
<evidence type="ECO:0000256" key="4">
    <source>
        <dbReference type="ARBA" id="ARBA00009038"/>
    </source>
</evidence>
<evidence type="ECO:0000256" key="12">
    <source>
        <dbReference type="SAM" id="MobiDB-lite"/>
    </source>
</evidence>
<feature type="compositionally biased region" description="Low complexity" evidence="12">
    <location>
        <begin position="347"/>
        <end position="411"/>
    </location>
</feature>
<dbReference type="PANTHER" id="PTHR12640:SF0">
    <property type="entry name" value="DOLICHYL-DIPHOSPHOOLIGOSACCHARIDE--PROTEIN GLYCOSYLTRANSFERASE SUBUNIT 2"/>
    <property type="match status" value="1"/>
</dbReference>
<protein>
    <recommendedName>
        <fullName evidence="11">Ribophorin II</fullName>
    </recommendedName>
    <alternativeName>
        <fullName evidence="10">Ribophorin-2</fullName>
    </alternativeName>
</protein>
<dbReference type="InterPro" id="IPR008814">
    <property type="entry name" value="Swp1"/>
</dbReference>
<evidence type="ECO:0000256" key="9">
    <source>
        <dbReference type="ARBA" id="ARBA00023136"/>
    </source>
</evidence>
<keyword evidence="9 13" id="KW-0472">Membrane</keyword>
<dbReference type="GO" id="GO:0008250">
    <property type="term" value="C:oligosaccharyltransferase complex"/>
    <property type="evidence" value="ECO:0007669"/>
    <property type="project" value="InterPro"/>
</dbReference>
<comment type="caution">
    <text evidence="17">The sequence shown here is derived from an EMBL/GenBank/DDBJ whole genome shotgun (WGS) entry which is preliminary data.</text>
</comment>
<feature type="compositionally biased region" description="Low complexity" evidence="12">
    <location>
        <begin position="588"/>
        <end position="609"/>
    </location>
</feature>
<dbReference type="PRINTS" id="PR01217">
    <property type="entry name" value="PRICHEXTENSN"/>
</dbReference>
<dbReference type="AlphaFoldDB" id="A0A2P6V5L6"/>
<feature type="region of interest" description="Disordered" evidence="12">
    <location>
        <begin position="562"/>
        <end position="609"/>
    </location>
</feature>
<dbReference type="GO" id="GO:0006487">
    <property type="term" value="P:protein N-linked glycosylation"/>
    <property type="evidence" value="ECO:0007669"/>
    <property type="project" value="TreeGrafter"/>
</dbReference>
<feature type="transmembrane region" description="Helical" evidence="13">
    <location>
        <begin position="882"/>
        <end position="904"/>
    </location>
</feature>
<evidence type="ECO:0000256" key="7">
    <source>
        <dbReference type="ARBA" id="ARBA00022824"/>
    </source>
</evidence>
<evidence type="ECO:0000259" key="16">
    <source>
        <dbReference type="Pfam" id="PF25147"/>
    </source>
</evidence>
<feature type="compositionally biased region" description="Low complexity" evidence="12">
    <location>
        <begin position="44"/>
        <end position="82"/>
    </location>
</feature>
<evidence type="ECO:0000256" key="6">
    <source>
        <dbReference type="ARBA" id="ARBA00022729"/>
    </source>
</evidence>
<evidence type="ECO:0000256" key="3">
    <source>
        <dbReference type="ARBA" id="ARBA00004922"/>
    </source>
</evidence>
<evidence type="ECO:0000256" key="11">
    <source>
        <dbReference type="ARBA" id="ARBA00032139"/>
    </source>
</evidence>
<keyword evidence="8 13" id="KW-1133">Transmembrane helix</keyword>
<accession>A0A2P6V5L6</accession>
<sequence length="948" mass="95925">MALRRSLAPLLAVLLLAAAADAQPGALPGAAPSPDMTQDGLGESPASASPDPAASPDPTASPAASPDPTAASPDTWQASPQPEASPSPSSPDPWVDAGVGASPTPSPTPTLSPSSPDPWATPSSPLAVGVAPTPSSPIPVPVAVPSPSPSPPPPPPPPPPPAGTLVNLALLIDGAASPLPADVAATIAQALSDLTPRFVWTFTAQQPALPEVPPKAPAEALPAPTAAPAAAPTAAAPGAVSINATAAPATAPLEQPRVTVDPLPLNQGVLGGRRRLRETNLLDLPRTEKGQCWSTKHPLVPDEPTCLAYCDALLAAGEVTADEMAPKFYDNDGNLCCRCGKKKEGAAGAPTAAPGAATSDDATPSTPVTATPAATTPAAPATPAADTPAAPAAANTSTTPAPATPVAEASAPAPPAAPLEPAFGVYYFASTRVMIRREEVNVNDTLRAALGNEVLLQNLRQTTGLSVKALYIMHLGSGPWAFAALPQRYERVAEDHGSGATVAASTTGPNKGLLLGVILGGVCAAMIALAVVVVVVSRRRRARKFDGQSTVQRWEAERQQADEYRRQQQEQRRQASQKALDKVHSKSGRSASSLSSSRSSAAAAAPARSPRLAGGLDRLRRGLGLGPRDHLAAAAARMEAAEAASAAPAATPVIAITAVQPATPAEAPAAAAQVAAAPTPDVIVSLLEASGAVVSQKAVAGPGAGVQVALDHTRTLKVTLNAELAGEEEFRPQQVFLRLTPPAGGAAAYFAAVKAKDGSLYATAKSADVAKQVGQQSGAFAAALLVGDLRASEPVQWELGSVEVLHAPQDDGSQPEAGPHRAVDALFQPLPEIRHMHRAPERRAPAAVSLLFTGVVAAPLAAFLLLALRAGANVKAFPTDGAGFLLAVAFHGGLAAICALYLLFWLRLNLMQTLPILAVLAALTAGFGSNLLARLAPAGAAAPRQKAE</sequence>
<dbReference type="GO" id="GO:0016740">
    <property type="term" value="F:transferase activity"/>
    <property type="evidence" value="ECO:0007669"/>
    <property type="project" value="UniProtKB-KW"/>
</dbReference>
<feature type="compositionally biased region" description="Pro residues" evidence="12">
    <location>
        <begin position="134"/>
        <end position="162"/>
    </location>
</feature>
<evidence type="ECO:0000256" key="8">
    <source>
        <dbReference type="ARBA" id="ARBA00022989"/>
    </source>
</evidence>
<evidence type="ECO:0000256" key="2">
    <source>
        <dbReference type="ARBA" id="ARBA00004477"/>
    </source>
</evidence>
<dbReference type="Proteomes" id="UP000239649">
    <property type="component" value="Unassembled WGS sequence"/>
</dbReference>
<evidence type="ECO:0000256" key="5">
    <source>
        <dbReference type="ARBA" id="ARBA00022692"/>
    </source>
</evidence>
<dbReference type="InterPro" id="IPR055374">
    <property type="entry name" value="Ribophorin_II_3rd"/>
</dbReference>
<feature type="region of interest" description="Disordered" evidence="12">
    <location>
        <begin position="347"/>
        <end position="415"/>
    </location>
</feature>
<dbReference type="PANTHER" id="PTHR12640">
    <property type="entry name" value="RIBOPHORIN II"/>
    <property type="match status" value="1"/>
</dbReference>
<evidence type="ECO:0000313" key="18">
    <source>
        <dbReference type="Proteomes" id="UP000239649"/>
    </source>
</evidence>
<evidence type="ECO:0000256" key="1">
    <source>
        <dbReference type="ARBA" id="ARBA00002791"/>
    </source>
</evidence>
<dbReference type="InterPro" id="IPR056790">
    <property type="entry name" value="Ribophorin_II_C"/>
</dbReference>
<name>A0A2P6V5L6_9CHLO</name>
<evidence type="ECO:0000259" key="15">
    <source>
        <dbReference type="Pfam" id="PF23860"/>
    </source>
</evidence>
<reference evidence="17 18" key="1">
    <citation type="journal article" date="2018" name="Plant J.">
        <title>Genome sequences of Chlorella sorokiniana UTEX 1602 and Micractinium conductrix SAG 241.80: implications to maltose excretion by a green alga.</title>
        <authorList>
            <person name="Arriola M.B."/>
            <person name="Velmurugan N."/>
            <person name="Zhang Y."/>
            <person name="Plunkett M.H."/>
            <person name="Hondzo H."/>
            <person name="Barney B.M."/>
        </authorList>
    </citation>
    <scope>NUCLEOTIDE SEQUENCE [LARGE SCALE GENOMIC DNA]</scope>
    <source>
        <strain evidence="17 18">SAG 241.80</strain>
    </source>
</reference>
<proteinExistence type="inferred from homology"/>